<feature type="region of interest" description="Disordered" evidence="1">
    <location>
        <begin position="171"/>
        <end position="202"/>
    </location>
</feature>
<dbReference type="Proteomes" id="UP000294933">
    <property type="component" value="Unassembled WGS sequence"/>
</dbReference>
<evidence type="ECO:0000256" key="1">
    <source>
        <dbReference type="SAM" id="MobiDB-lite"/>
    </source>
</evidence>
<evidence type="ECO:0000313" key="2">
    <source>
        <dbReference type="EMBL" id="TDL21107.1"/>
    </source>
</evidence>
<organism evidence="2 3">
    <name type="scientific">Rickenella mellea</name>
    <dbReference type="NCBI Taxonomy" id="50990"/>
    <lineage>
        <taxon>Eukaryota</taxon>
        <taxon>Fungi</taxon>
        <taxon>Dikarya</taxon>
        <taxon>Basidiomycota</taxon>
        <taxon>Agaricomycotina</taxon>
        <taxon>Agaricomycetes</taxon>
        <taxon>Hymenochaetales</taxon>
        <taxon>Rickenellaceae</taxon>
        <taxon>Rickenella</taxon>
    </lineage>
</organism>
<sequence length="270" mass="29435">MASRHVAPQHHKQKRAIQLDVSALNNWEYEEYTASFCHLVKAGTGIDIGIGTNFEAYNLSVKDIRIFLAGTVPSSYDKVLTIVCPKLELSDSVSFGKFLAAQRLASHAKNGHDISENLVFIQPFTRSSLASGVSEFSWVPTSGLNGAGAAPKMPRKHCVVEIPKVAKRTRFTGLSNTRRETDEVVPSSETEESPCSSVDESDSVAAAAASSKKRARRSLPVVAKFRPSAGSCQACRKRSIPCRTIEGQACEGCREFKTRCSSLRGRNNKE</sequence>
<name>A0A4Y7Q0D4_9AGAM</name>
<evidence type="ECO:0000313" key="3">
    <source>
        <dbReference type="Proteomes" id="UP000294933"/>
    </source>
</evidence>
<dbReference type="VEuPathDB" id="FungiDB:BD410DRAFT_790162"/>
<dbReference type="OrthoDB" id="2553626at2759"/>
<dbReference type="EMBL" id="ML170183">
    <property type="protein sequence ID" value="TDL21107.1"/>
    <property type="molecule type" value="Genomic_DNA"/>
</dbReference>
<dbReference type="STRING" id="50990.A0A4Y7Q0D4"/>
<gene>
    <name evidence="2" type="ORF">BD410DRAFT_790162</name>
</gene>
<protein>
    <submittedName>
        <fullName evidence="2">Uncharacterized protein</fullName>
    </submittedName>
</protein>
<keyword evidence="3" id="KW-1185">Reference proteome</keyword>
<dbReference type="AlphaFoldDB" id="A0A4Y7Q0D4"/>
<proteinExistence type="predicted"/>
<accession>A0A4Y7Q0D4</accession>
<reference evidence="2 3" key="1">
    <citation type="submission" date="2018-06" db="EMBL/GenBank/DDBJ databases">
        <title>A transcriptomic atlas of mushroom development highlights an independent origin of complex multicellularity.</title>
        <authorList>
            <consortium name="DOE Joint Genome Institute"/>
            <person name="Krizsan K."/>
            <person name="Almasi E."/>
            <person name="Merenyi Z."/>
            <person name="Sahu N."/>
            <person name="Viragh M."/>
            <person name="Koszo T."/>
            <person name="Mondo S."/>
            <person name="Kiss B."/>
            <person name="Balint B."/>
            <person name="Kues U."/>
            <person name="Barry K."/>
            <person name="Hegedus J.C."/>
            <person name="Henrissat B."/>
            <person name="Johnson J."/>
            <person name="Lipzen A."/>
            <person name="Ohm R."/>
            <person name="Nagy I."/>
            <person name="Pangilinan J."/>
            <person name="Yan J."/>
            <person name="Xiong Y."/>
            <person name="Grigoriev I.V."/>
            <person name="Hibbett D.S."/>
            <person name="Nagy L.G."/>
        </authorList>
    </citation>
    <scope>NUCLEOTIDE SEQUENCE [LARGE SCALE GENOMIC DNA]</scope>
    <source>
        <strain evidence="2 3">SZMC22713</strain>
    </source>
</reference>
<feature type="compositionally biased region" description="Low complexity" evidence="1">
    <location>
        <begin position="184"/>
        <end position="202"/>
    </location>
</feature>